<comment type="caution">
    <text evidence="2">The sequence shown here is derived from an EMBL/GenBank/DDBJ whole genome shotgun (WGS) entry which is preliminary data.</text>
</comment>
<proteinExistence type="predicted"/>
<evidence type="ECO:0000259" key="1">
    <source>
        <dbReference type="Pfam" id="PF08291"/>
    </source>
</evidence>
<protein>
    <submittedName>
        <fullName evidence="2">Peptidase M15</fullName>
    </submittedName>
</protein>
<dbReference type="InterPro" id="IPR009045">
    <property type="entry name" value="Zn_M74/Hedgehog-like"/>
</dbReference>
<dbReference type="EMBL" id="LMCB01000043">
    <property type="protein sequence ID" value="KZL16838.1"/>
    <property type="molecule type" value="Genomic_DNA"/>
</dbReference>
<evidence type="ECO:0000313" key="2">
    <source>
        <dbReference type="EMBL" id="KZL16838.1"/>
    </source>
</evidence>
<keyword evidence="3" id="KW-1185">Reference proteome</keyword>
<dbReference type="PATRIC" id="fig|989403.3.peg.3559"/>
<dbReference type="Proteomes" id="UP000076577">
    <property type="component" value="Unassembled WGS sequence"/>
</dbReference>
<dbReference type="Gene3D" id="3.30.1380.10">
    <property type="match status" value="1"/>
</dbReference>
<gene>
    <name evidence="2" type="ORF">PsAD2_03311</name>
</gene>
<evidence type="ECO:0000313" key="3">
    <source>
        <dbReference type="Proteomes" id="UP000076577"/>
    </source>
</evidence>
<dbReference type="InterPro" id="IPR013230">
    <property type="entry name" value="Peptidase_M15A_C"/>
</dbReference>
<dbReference type="SUPFAM" id="SSF55166">
    <property type="entry name" value="Hedgehog/DD-peptidase"/>
    <property type="match status" value="1"/>
</dbReference>
<sequence>MSTSELEHVEAFAALVEALELRYFSAVELMFIGHSHGNVDHPAYGLNPLGPGKLWDNIRPAAKVADCLREASGGLLTILSANRSPAYNRAIGGASKSEHMSFSALDLRSDTWSAAKCFDWRPWRLQNIPPH</sequence>
<name>A0A161VBU3_9HYPH</name>
<organism evidence="2 3">
    <name type="scientific">Pseudovibrio axinellae</name>
    <dbReference type="NCBI Taxonomy" id="989403"/>
    <lineage>
        <taxon>Bacteria</taxon>
        <taxon>Pseudomonadati</taxon>
        <taxon>Pseudomonadota</taxon>
        <taxon>Alphaproteobacteria</taxon>
        <taxon>Hyphomicrobiales</taxon>
        <taxon>Stappiaceae</taxon>
        <taxon>Pseudovibrio</taxon>
    </lineage>
</organism>
<accession>A0A161VBU3</accession>
<reference evidence="2 3" key="1">
    <citation type="journal article" date="2016" name="Front. Microbiol.">
        <title>Comparative Genomic Analysis Reveals a Diverse Repertoire of Genes Involved in Prokaryote-Eukaryote Interactions within the Pseudovibrio Genus.</title>
        <authorList>
            <person name="Romano S."/>
            <person name="Fernandez-Guerra A."/>
            <person name="Reen F.J."/>
            <person name="Glockner F.O."/>
            <person name="Crowley S.P."/>
            <person name="O'Sullivan O."/>
            <person name="Cotter P.D."/>
            <person name="Adams C."/>
            <person name="Dobson A.D."/>
            <person name="O'Gara F."/>
        </authorList>
    </citation>
    <scope>NUCLEOTIDE SEQUENCE [LARGE SCALE GENOMIC DNA]</scope>
    <source>
        <strain evidence="2 3">Ad2</strain>
    </source>
</reference>
<dbReference type="STRING" id="989403.SAMN05421798_1166"/>
<dbReference type="OrthoDB" id="7618790at2"/>
<dbReference type="AlphaFoldDB" id="A0A161VBU3"/>
<dbReference type="RefSeq" id="WP_068008249.1">
    <property type="nucleotide sequence ID" value="NZ_FOFM01000016.1"/>
</dbReference>
<dbReference type="Pfam" id="PF08291">
    <property type="entry name" value="Peptidase_M15_3"/>
    <property type="match status" value="1"/>
</dbReference>
<feature type="domain" description="Peptidase M15A C-terminal" evidence="1">
    <location>
        <begin position="62"/>
        <end position="110"/>
    </location>
</feature>